<proteinExistence type="predicted"/>
<sequence length="900" mass="100166">MDLAEVVEDLICTFDGSGDTTMDTLAMFVFGWILAALFILWLGRLLYDKFQNRKKLSGEAKAKLVDVPAKTTDSIDGDGKTIKKIAVAPVMAKGAVSSGGGAYVPPTPPVRKRLTRQSPAPEVRKPRFVPAPQCTGPDNVCVLWVNDVLQWLYNDFVIVNELIGVWIQALNEHTKKSGAEQGIGVELIRILPETHPPTISNIFAEADSKDDVTITCDCESTPAFQLKSFRQKGDKSETSHYRVNVNRFRARLNIFCVSEKLQANVKCDGWPEIKIALAPVGNIKNNLDESQLQEVIVEILTEALRSTEVDLNLAQYPTCPRLIRHVSMPGQILPVHYDSMGMGGISQNFPSSSNHMTQGGRQIPGEKRLLVKIVRAAQLGATQGCAEPYCVVEMDEPPQKNQTAVQKNTDSPQWDEHFLFDLSPNTAELLFEVYDHAVKPHRFLGLGIVGVEELLVNPSQRQIISLQSRPYESDSVSGTLTVEFLFIEGADIPNIGSNQPYKIKETIRTPSPHRNKNITTTTSTFHNDIITNGNHLGDTYRDLDRNRQPMNTTNTLVIHSIQRQPSQRLVKVELNNGAWKEIETIEIDPNDEEKEFAVENKEEEKDKDKDKTNGNIPSEANGTSNATSNGESKDLNESSTSSKPGDFSSSTINTSNTTQNDTQNLEYRGRPRKRRDFFGTIKRRLGKSLNRSKSAGPENDHGRDDSLNRSVSADRGRNDENYRLNVPGQRSMDETSRRSSLSEASGMSSASTRTYINEASTLVLETIENGIKKHYLVPLSLAQKSKWRKKGTKLHIFNDHTFVAKHLQGGTVCQVCAKTIARRFGKQGYECRDCLIKCHKHCHVKANDSCPTSTIHNVELVYATGSERVTAHTSRILSLTRTFHSSSYSNSNQPTFITSG</sequence>
<dbReference type="Gene3D" id="3.30.60.20">
    <property type="match status" value="1"/>
</dbReference>
<dbReference type="Pfam" id="PF00130">
    <property type="entry name" value="C1_1"/>
    <property type="match status" value="1"/>
</dbReference>
<evidence type="ECO:0000256" key="4">
    <source>
        <dbReference type="SAM" id="Phobius"/>
    </source>
</evidence>
<feature type="compositionally biased region" description="Polar residues" evidence="3">
    <location>
        <begin position="613"/>
        <end position="630"/>
    </location>
</feature>
<accession>A0A9P0D805</accession>
<dbReference type="InterPro" id="IPR000008">
    <property type="entry name" value="C2_dom"/>
</dbReference>
<dbReference type="PROSITE" id="PS00479">
    <property type="entry name" value="ZF_DAG_PE_1"/>
    <property type="match status" value="1"/>
</dbReference>
<dbReference type="Gene3D" id="2.60.40.150">
    <property type="entry name" value="C2 domain"/>
    <property type="match status" value="1"/>
</dbReference>
<feature type="compositionally biased region" description="Basic and acidic residues" evidence="3">
    <location>
        <begin position="595"/>
        <end position="612"/>
    </location>
</feature>
<dbReference type="SUPFAM" id="SSF57889">
    <property type="entry name" value="Cysteine-rich domain"/>
    <property type="match status" value="1"/>
</dbReference>
<feature type="compositionally biased region" description="Low complexity" evidence="3">
    <location>
        <begin position="738"/>
        <end position="750"/>
    </location>
</feature>
<dbReference type="PROSITE" id="PS50004">
    <property type="entry name" value="C2"/>
    <property type="match status" value="1"/>
</dbReference>
<dbReference type="SMART" id="SM00239">
    <property type="entry name" value="C2"/>
    <property type="match status" value="1"/>
</dbReference>
<dbReference type="InterPro" id="IPR002219">
    <property type="entry name" value="PKC_DAG/PE"/>
</dbReference>
<gene>
    <name evidence="7" type="ORF">PSYICH_LOCUS13660</name>
</gene>
<feature type="transmembrane region" description="Helical" evidence="4">
    <location>
        <begin position="25"/>
        <end position="47"/>
    </location>
</feature>
<dbReference type="Pfam" id="PF00168">
    <property type="entry name" value="C2"/>
    <property type="match status" value="1"/>
</dbReference>
<dbReference type="PANTHER" id="PTHR21119:SF5">
    <property type="entry name" value="C2 DOMAIN-CONTAINING PROTEIN"/>
    <property type="match status" value="1"/>
</dbReference>
<feature type="region of interest" description="Disordered" evidence="3">
    <location>
        <begin position="590"/>
        <end position="750"/>
    </location>
</feature>
<dbReference type="InterPro" id="IPR039934">
    <property type="entry name" value="C2CD2/C2CD2L"/>
</dbReference>
<dbReference type="OrthoDB" id="9976063at2759"/>
<reference evidence="7" key="1">
    <citation type="submission" date="2022-01" db="EMBL/GenBank/DDBJ databases">
        <authorList>
            <person name="King R."/>
        </authorList>
    </citation>
    <scope>NUCLEOTIDE SEQUENCE</scope>
</reference>
<dbReference type="PROSITE" id="PS50081">
    <property type="entry name" value="ZF_DAG_PE_2"/>
    <property type="match status" value="1"/>
</dbReference>
<keyword evidence="2" id="KW-0862">Zinc</keyword>
<dbReference type="InterPro" id="IPR035892">
    <property type="entry name" value="C2_domain_sf"/>
</dbReference>
<protein>
    <submittedName>
        <fullName evidence="7">Uncharacterized protein</fullName>
    </submittedName>
</protein>
<name>A0A9P0D805_9CUCU</name>
<feature type="compositionally biased region" description="Basic residues" evidence="3">
    <location>
        <begin position="670"/>
        <end position="686"/>
    </location>
</feature>
<feature type="compositionally biased region" description="Low complexity" evidence="3">
    <location>
        <begin position="648"/>
        <end position="664"/>
    </location>
</feature>
<evidence type="ECO:0000313" key="7">
    <source>
        <dbReference type="EMBL" id="CAH1113246.1"/>
    </source>
</evidence>
<dbReference type="SUPFAM" id="SSF49562">
    <property type="entry name" value="C2 domain (Calcium/lipid-binding domain, CaLB)"/>
    <property type="match status" value="1"/>
</dbReference>
<feature type="domain" description="Phorbol-ester/DAG-type" evidence="6">
    <location>
        <begin position="799"/>
        <end position="850"/>
    </location>
</feature>
<keyword evidence="4" id="KW-0812">Transmembrane</keyword>
<evidence type="ECO:0000256" key="2">
    <source>
        <dbReference type="ARBA" id="ARBA00022833"/>
    </source>
</evidence>
<evidence type="ECO:0000256" key="1">
    <source>
        <dbReference type="ARBA" id="ARBA00022723"/>
    </source>
</evidence>
<evidence type="ECO:0000259" key="6">
    <source>
        <dbReference type="PROSITE" id="PS50081"/>
    </source>
</evidence>
<dbReference type="GO" id="GO:0046872">
    <property type="term" value="F:metal ion binding"/>
    <property type="evidence" value="ECO:0007669"/>
    <property type="project" value="UniProtKB-KW"/>
</dbReference>
<keyword evidence="4" id="KW-0472">Membrane</keyword>
<evidence type="ECO:0000259" key="5">
    <source>
        <dbReference type="PROSITE" id="PS50004"/>
    </source>
</evidence>
<feature type="compositionally biased region" description="Basic and acidic residues" evidence="3">
    <location>
        <begin position="698"/>
        <end position="722"/>
    </location>
</feature>
<feature type="domain" description="C2" evidence="5">
    <location>
        <begin position="350"/>
        <end position="464"/>
    </location>
</feature>
<dbReference type="Proteomes" id="UP001153636">
    <property type="component" value="Chromosome 7"/>
</dbReference>
<evidence type="ECO:0000313" key="8">
    <source>
        <dbReference type="Proteomes" id="UP001153636"/>
    </source>
</evidence>
<dbReference type="EMBL" id="OV651819">
    <property type="protein sequence ID" value="CAH1113246.1"/>
    <property type="molecule type" value="Genomic_DNA"/>
</dbReference>
<keyword evidence="1" id="KW-0479">Metal-binding</keyword>
<dbReference type="PANTHER" id="PTHR21119">
    <property type="entry name" value="C2 DOMAIN-CONTAINING PROTEIN"/>
    <property type="match status" value="1"/>
</dbReference>
<dbReference type="AlphaFoldDB" id="A0A9P0D805"/>
<dbReference type="CDD" id="cd08678">
    <property type="entry name" value="C2_C21orf25-like"/>
    <property type="match status" value="1"/>
</dbReference>
<dbReference type="InterPro" id="IPR046349">
    <property type="entry name" value="C1-like_sf"/>
</dbReference>
<dbReference type="CDD" id="cd20831">
    <property type="entry name" value="C1_dGM13116p-like"/>
    <property type="match status" value="1"/>
</dbReference>
<keyword evidence="4" id="KW-1133">Transmembrane helix</keyword>
<organism evidence="7 8">
    <name type="scientific">Psylliodes chrysocephalus</name>
    <dbReference type="NCBI Taxonomy" id="3402493"/>
    <lineage>
        <taxon>Eukaryota</taxon>
        <taxon>Metazoa</taxon>
        <taxon>Ecdysozoa</taxon>
        <taxon>Arthropoda</taxon>
        <taxon>Hexapoda</taxon>
        <taxon>Insecta</taxon>
        <taxon>Pterygota</taxon>
        <taxon>Neoptera</taxon>
        <taxon>Endopterygota</taxon>
        <taxon>Coleoptera</taxon>
        <taxon>Polyphaga</taxon>
        <taxon>Cucujiformia</taxon>
        <taxon>Chrysomeloidea</taxon>
        <taxon>Chrysomelidae</taxon>
        <taxon>Galerucinae</taxon>
        <taxon>Alticini</taxon>
        <taxon>Psylliodes</taxon>
    </lineage>
</organism>
<evidence type="ECO:0000256" key="3">
    <source>
        <dbReference type="SAM" id="MobiDB-lite"/>
    </source>
</evidence>
<keyword evidence="8" id="KW-1185">Reference proteome</keyword>
<feature type="region of interest" description="Disordered" evidence="3">
    <location>
        <begin position="107"/>
        <end position="126"/>
    </location>
</feature>
<dbReference type="SMART" id="SM00109">
    <property type="entry name" value="C1"/>
    <property type="match status" value="1"/>
</dbReference>